<dbReference type="Proteomes" id="UP000591948">
    <property type="component" value="Unassembled WGS sequence"/>
</dbReference>
<keyword evidence="1" id="KW-0472">Membrane</keyword>
<evidence type="ECO:0000313" key="2">
    <source>
        <dbReference type="EMBL" id="GFP21027.1"/>
    </source>
</evidence>
<reference evidence="5 6" key="1">
    <citation type="journal article" date="2020" name="Front. Microbiol.">
        <title>Single-cell genomics of novel Actinobacteria with the Wood-Ljungdahl pathway discovered in a serpentinizing system.</title>
        <authorList>
            <person name="Merino N."/>
            <person name="Kawai M."/>
            <person name="Boyd E.S."/>
            <person name="Colman D.R."/>
            <person name="McGlynn S.E."/>
            <person name="Nealson K.H."/>
            <person name="Kurokawa K."/>
            <person name="Hongoh Y."/>
        </authorList>
    </citation>
    <scope>NUCLEOTIDE SEQUENCE [LARGE SCALE GENOMIC DNA]</scope>
    <source>
        <strain evidence="2 6">S06</strain>
        <strain evidence="3 7">S33</strain>
        <strain evidence="4 5">S42</strain>
    </source>
</reference>
<dbReference type="Proteomes" id="UP000580051">
    <property type="component" value="Unassembled WGS sequence"/>
</dbReference>
<dbReference type="Proteomes" id="UP000568877">
    <property type="component" value="Unassembled WGS sequence"/>
</dbReference>
<organism evidence="2 6">
    <name type="scientific">Candidatus Hakubella thermalkaliphila</name>
    <dbReference type="NCBI Taxonomy" id="2754717"/>
    <lineage>
        <taxon>Bacteria</taxon>
        <taxon>Bacillati</taxon>
        <taxon>Actinomycetota</taxon>
        <taxon>Actinomycetota incertae sedis</taxon>
        <taxon>Candidatus Hakubellales</taxon>
        <taxon>Candidatus Hakubellaceae</taxon>
        <taxon>Candidatus Hakubella</taxon>
    </lineage>
</organism>
<evidence type="ECO:0000313" key="4">
    <source>
        <dbReference type="EMBL" id="GFP33029.1"/>
    </source>
</evidence>
<evidence type="ECO:0000313" key="5">
    <source>
        <dbReference type="Proteomes" id="UP000568877"/>
    </source>
</evidence>
<sequence>MWFMDKSGSYDLIIEYEGLDPLRTLRRANLAGLAIFLFLIPLDLWRLRRGLKDLSKTPPDAKS</sequence>
<dbReference type="EMBL" id="BLRY01000037">
    <property type="protein sequence ID" value="GFP27455.1"/>
    <property type="molecule type" value="Genomic_DNA"/>
</dbReference>
<comment type="caution">
    <text evidence="2">The sequence shown here is derived from an EMBL/GenBank/DDBJ whole genome shotgun (WGS) entry which is preliminary data.</text>
</comment>
<evidence type="ECO:0000256" key="1">
    <source>
        <dbReference type="SAM" id="Phobius"/>
    </source>
</evidence>
<name>A0A6V8NLS9_9ACTN</name>
<keyword evidence="1" id="KW-0812">Transmembrane</keyword>
<dbReference type="EMBL" id="BLSA01000241">
    <property type="protein sequence ID" value="GFP33029.1"/>
    <property type="molecule type" value="Genomic_DNA"/>
</dbReference>
<keyword evidence="7" id="KW-1185">Reference proteome</keyword>
<dbReference type="EMBL" id="BLRV01000014">
    <property type="protein sequence ID" value="GFP21027.1"/>
    <property type="molecule type" value="Genomic_DNA"/>
</dbReference>
<keyword evidence="1" id="KW-1133">Transmembrane helix</keyword>
<accession>A0A6V8NLS9</accession>
<gene>
    <name evidence="2" type="ORF">HKBW3S06_00253</name>
    <name evidence="3" type="ORF">HKBW3S33_00868</name>
    <name evidence="4" type="ORF">HKBW3S42_01340</name>
</gene>
<feature type="transmembrane region" description="Helical" evidence="1">
    <location>
        <begin position="28"/>
        <end position="47"/>
    </location>
</feature>
<evidence type="ECO:0000313" key="7">
    <source>
        <dbReference type="Proteomes" id="UP000591948"/>
    </source>
</evidence>
<dbReference type="AlphaFoldDB" id="A0A6V8NLS9"/>
<evidence type="ECO:0000313" key="6">
    <source>
        <dbReference type="Proteomes" id="UP000580051"/>
    </source>
</evidence>
<protein>
    <submittedName>
        <fullName evidence="2">Uncharacterized protein</fullName>
    </submittedName>
</protein>
<proteinExistence type="predicted"/>
<evidence type="ECO:0000313" key="3">
    <source>
        <dbReference type="EMBL" id="GFP27455.1"/>
    </source>
</evidence>